<keyword evidence="2" id="KW-0472">Membrane</keyword>
<keyword evidence="4" id="KW-1185">Reference proteome</keyword>
<comment type="caution">
    <text evidence="3">The sequence shown here is derived from an EMBL/GenBank/DDBJ whole genome shotgun (WGS) entry which is preliminary data.</text>
</comment>
<feature type="region of interest" description="Disordered" evidence="1">
    <location>
        <begin position="1"/>
        <end position="27"/>
    </location>
</feature>
<proteinExistence type="predicted"/>
<organism evidence="3 4">
    <name type="scientific">Cercophora newfieldiana</name>
    <dbReference type="NCBI Taxonomy" id="92897"/>
    <lineage>
        <taxon>Eukaryota</taxon>
        <taxon>Fungi</taxon>
        <taxon>Dikarya</taxon>
        <taxon>Ascomycota</taxon>
        <taxon>Pezizomycotina</taxon>
        <taxon>Sordariomycetes</taxon>
        <taxon>Sordariomycetidae</taxon>
        <taxon>Sordariales</taxon>
        <taxon>Lasiosphaeriaceae</taxon>
        <taxon>Cercophora</taxon>
    </lineage>
</organism>
<dbReference type="EMBL" id="JAULSV010000005">
    <property type="protein sequence ID" value="KAK0644007.1"/>
    <property type="molecule type" value="Genomic_DNA"/>
</dbReference>
<name>A0AA39Y343_9PEZI</name>
<evidence type="ECO:0000256" key="2">
    <source>
        <dbReference type="SAM" id="Phobius"/>
    </source>
</evidence>
<accession>A0AA39Y343</accession>
<evidence type="ECO:0000313" key="4">
    <source>
        <dbReference type="Proteomes" id="UP001174936"/>
    </source>
</evidence>
<dbReference type="AlphaFoldDB" id="A0AA39Y343"/>
<evidence type="ECO:0000256" key="1">
    <source>
        <dbReference type="SAM" id="MobiDB-lite"/>
    </source>
</evidence>
<sequence length="230" mass="26376">MASDSEQQPFLPRDEKHTSLDHPPTRKHWSSKKLVLSHLLISLFTSLLWLIAAIFVLSASGNQPAYLDSNNHRTHLSPHHNITTGATLLSCGTSITEAKSLGCKYDIFLNNWVPPPCYDEEWITEYQDDNSWAAFADEALTQRLTPAEMEGRDFYYTSLRDHINHCALMWNKQFWALYEERSALDTVIASPWHTEHCAQFLMDAREVNATQATKTYVGFAGCWIRERTVK</sequence>
<dbReference type="PANTHER" id="PTHR35896">
    <property type="entry name" value="IG-LIKE DOMAIN-CONTAINING PROTEIN"/>
    <property type="match status" value="1"/>
</dbReference>
<feature type="transmembrane region" description="Helical" evidence="2">
    <location>
        <begin position="34"/>
        <end position="57"/>
    </location>
</feature>
<dbReference type="PANTHER" id="PTHR35896:SF3">
    <property type="entry name" value="MAJOR FACILITATOR SUPERFAMILY TRANSPORTER"/>
    <property type="match status" value="1"/>
</dbReference>
<feature type="compositionally biased region" description="Basic and acidic residues" evidence="1">
    <location>
        <begin position="12"/>
        <end position="24"/>
    </location>
</feature>
<dbReference type="Proteomes" id="UP001174936">
    <property type="component" value="Unassembled WGS sequence"/>
</dbReference>
<reference evidence="3" key="1">
    <citation type="submission" date="2023-06" db="EMBL/GenBank/DDBJ databases">
        <title>Genome-scale phylogeny and comparative genomics of the fungal order Sordariales.</title>
        <authorList>
            <consortium name="Lawrence Berkeley National Laboratory"/>
            <person name="Hensen N."/>
            <person name="Bonometti L."/>
            <person name="Westerberg I."/>
            <person name="Brannstrom I.O."/>
            <person name="Guillou S."/>
            <person name="Cros-Aarteil S."/>
            <person name="Calhoun S."/>
            <person name="Haridas S."/>
            <person name="Kuo A."/>
            <person name="Mondo S."/>
            <person name="Pangilinan J."/>
            <person name="Riley R."/>
            <person name="Labutti K."/>
            <person name="Andreopoulos B."/>
            <person name="Lipzen A."/>
            <person name="Chen C."/>
            <person name="Yanf M."/>
            <person name="Daum C."/>
            <person name="Ng V."/>
            <person name="Clum A."/>
            <person name="Steindorff A."/>
            <person name="Ohm R."/>
            <person name="Martin F."/>
            <person name="Silar P."/>
            <person name="Natvig D."/>
            <person name="Lalanne C."/>
            <person name="Gautier V."/>
            <person name="Ament-Velasquez S.L."/>
            <person name="Kruys A."/>
            <person name="Hutchinson M.I."/>
            <person name="Powell A.J."/>
            <person name="Barry K."/>
            <person name="Miller A.N."/>
            <person name="Grigoriev I.V."/>
            <person name="Debuchy R."/>
            <person name="Gladieux P."/>
            <person name="Thoren M.H."/>
            <person name="Johannesson H."/>
        </authorList>
    </citation>
    <scope>NUCLEOTIDE SEQUENCE</scope>
    <source>
        <strain evidence="3">SMH2532-1</strain>
    </source>
</reference>
<gene>
    <name evidence="3" type="ORF">B0T16DRAFT_416986</name>
</gene>
<keyword evidence="2" id="KW-1133">Transmembrane helix</keyword>
<dbReference type="InterPro" id="IPR053008">
    <property type="entry name" value="Phomopsin_biosynth_assoc"/>
</dbReference>
<protein>
    <submittedName>
        <fullName evidence="3">Uncharacterized protein</fullName>
    </submittedName>
</protein>
<evidence type="ECO:0000313" key="3">
    <source>
        <dbReference type="EMBL" id="KAK0644007.1"/>
    </source>
</evidence>
<keyword evidence="2" id="KW-0812">Transmembrane</keyword>